<protein>
    <recommendedName>
        <fullName evidence="11">Peptidase M1 membrane alanine aminopeptidase domain-containing protein</fullName>
    </recommendedName>
</protein>
<gene>
    <name evidence="12" type="ORF">TPSB3V08_LOCUS1146</name>
</gene>
<dbReference type="Gene3D" id="2.60.40.1910">
    <property type="match status" value="1"/>
</dbReference>
<evidence type="ECO:0000256" key="3">
    <source>
        <dbReference type="ARBA" id="ARBA00010136"/>
    </source>
</evidence>
<keyword evidence="8" id="KW-0862">Zinc</keyword>
<name>A0A7R9CJR9_TIMPO</name>
<dbReference type="GO" id="GO:0043171">
    <property type="term" value="P:peptide catabolic process"/>
    <property type="evidence" value="ECO:0007669"/>
    <property type="project" value="TreeGrafter"/>
</dbReference>
<organism evidence="12">
    <name type="scientific">Timema poppense</name>
    <name type="common">Walking stick</name>
    <dbReference type="NCBI Taxonomy" id="170557"/>
    <lineage>
        <taxon>Eukaryota</taxon>
        <taxon>Metazoa</taxon>
        <taxon>Ecdysozoa</taxon>
        <taxon>Arthropoda</taxon>
        <taxon>Hexapoda</taxon>
        <taxon>Insecta</taxon>
        <taxon>Pterygota</taxon>
        <taxon>Neoptera</taxon>
        <taxon>Polyneoptera</taxon>
        <taxon>Phasmatodea</taxon>
        <taxon>Timematodea</taxon>
        <taxon>Timematoidea</taxon>
        <taxon>Timematidae</taxon>
        <taxon>Timema</taxon>
    </lineage>
</organism>
<dbReference type="GO" id="GO:0005737">
    <property type="term" value="C:cytoplasm"/>
    <property type="evidence" value="ECO:0007669"/>
    <property type="project" value="TreeGrafter"/>
</dbReference>
<dbReference type="Pfam" id="PF01433">
    <property type="entry name" value="Peptidase_M1"/>
    <property type="match status" value="1"/>
</dbReference>
<dbReference type="SUPFAM" id="SSF55486">
    <property type="entry name" value="Metalloproteases ('zincins'), catalytic domain"/>
    <property type="match status" value="1"/>
</dbReference>
<dbReference type="PANTHER" id="PTHR11533:SF294">
    <property type="entry name" value="THYROTROPIN-RELEASING HORMONE-DEGRADING ECTOENZYME"/>
    <property type="match status" value="1"/>
</dbReference>
<keyword evidence="5" id="KW-0645">Protease</keyword>
<sequence length="283" mass="32371">MCTGLWWDHFQETPMPMSTYLVAFVVSDFVNLTSDDGKYSTWQRSDAVDQAQYSIDVSPSVMAALENFTVTGLLPPQSRSSGHPGLQCWSHGELGTGHLQVSDVDSGKERNILLVEGVTPFSYKRFVLQVIAHEFAHKWFGNLVSPLWWRYLWISEGFARYFQYFTPAEAQLIGNDSATPDHLFESLGAISEGLSVKSVLDTWSLQEGYPLITVSRIYDSNNIFRSVTVHQERFYLKSSERISNTQENRWWVPLTYTSQSELNFNSTTTRDWLSGISRKFFDN</sequence>
<evidence type="ECO:0000256" key="2">
    <source>
        <dbReference type="ARBA" id="ARBA00004609"/>
    </source>
</evidence>
<feature type="domain" description="Peptidase M1 membrane alanine aminopeptidase" evidence="11">
    <location>
        <begin position="110"/>
        <end position="167"/>
    </location>
</feature>
<dbReference type="GO" id="GO:0005615">
    <property type="term" value="C:extracellular space"/>
    <property type="evidence" value="ECO:0007669"/>
    <property type="project" value="TreeGrafter"/>
</dbReference>
<dbReference type="GO" id="GO:0070006">
    <property type="term" value="F:metalloaminopeptidase activity"/>
    <property type="evidence" value="ECO:0007669"/>
    <property type="project" value="TreeGrafter"/>
</dbReference>
<dbReference type="AlphaFoldDB" id="A0A7R9CJR9"/>
<evidence type="ECO:0000256" key="10">
    <source>
        <dbReference type="ARBA" id="ARBA00023288"/>
    </source>
</evidence>
<dbReference type="GO" id="GO:0006508">
    <property type="term" value="P:proteolysis"/>
    <property type="evidence" value="ECO:0007669"/>
    <property type="project" value="UniProtKB-KW"/>
</dbReference>
<dbReference type="InterPro" id="IPR027268">
    <property type="entry name" value="Peptidase_M4/M1_CTD_sf"/>
</dbReference>
<dbReference type="InterPro" id="IPR014782">
    <property type="entry name" value="Peptidase_M1_dom"/>
</dbReference>
<dbReference type="Gene3D" id="1.10.390.10">
    <property type="entry name" value="Neutral Protease Domain 2"/>
    <property type="match status" value="1"/>
</dbReference>
<comment type="subcellular location">
    <subcellularLocation>
        <location evidence="2">Cell membrane</location>
        <topology evidence="2">Lipid-anchor</topology>
        <topology evidence="2">GPI-anchor</topology>
    </subcellularLocation>
</comment>
<dbReference type="EMBL" id="OD000395">
    <property type="protein sequence ID" value="CAD7397435.1"/>
    <property type="molecule type" value="Genomic_DNA"/>
</dbReference>
<evidence type="ECO:0000256" key="6">
    <source>
        <dbReference type="ARBA" id="ARBA00022723"/>
    </source>
</evidence>
<accession>A0A7R9CJR9</accession>
<comment type="similarity">
    <text evidence="3">Belongs to the peptidase M1 family.</text>
</comment>
<dbReference type="InterPro" id="IPR050344">
    <property type="entry name" value="Peptidase_M1_aminopeptidases"/>
</dbReference>
<proteinExistence type="inferred from homology"/>
<keyword evidence="6" id="KW-0479">Metal-binding</keyword>
<keyword evidence="4" id="KW-0472">Membrane</keyword>
<evidence type="ECO:0000256" key="8">
    <source>
        <dbReference type="ARBA" id="ARBA00022833"/>
    </source>
</evidence>
<dbReference type="GO" id="GO:0005886">
    <property type="term" value="C:plasma membrane"/>
    <property type="evidence" value="ECO:0007669"/>
    <property type="project" value="UniProtKB-SubCell"/>
</dbReference>
<keyword evidence="4" id="KW-0325">Glycoprotein</keyword>
<dbReference type="PANTHER" id="PTHR11533">
    <property type="entry name" value="PROTEASE M1 ZINC METALLOPROTEASE"/>
    <property type="match status" value="1"/>
</dbReference>
<evidence type="ECO:0000256" key="9">
    <source>
        <dbReference type="ARBA" id="ARBA00023049"/>
    </source>
</evidence>
<evidence type="ECO:0000256" key="1">
    <source>
        <dbReference type="ARBA" id="ARBA00001947"/>
    </source>
</evidence>
<reference evidence="12" key="1">
    <citation type="submission" date="2020-11" db="EMBL/GenBank/DDBJ databases">
        <authorList>
            <person name="Tran Van P."/>
        </authorList>
    </citation>
    <scope>NUCLEOTIDE SEQUENCE</scope>
</reference>
<evidence type="ECO:0000313" key="12">
    <source>
        <dbReference type="EMBL" id="CAD7397435.1"/>
    </source>
</evidence>
<evidence type="ECO:0000259" key="11">
    <source>
        <dbReference type="Pfam" id="PF01433"/>
    </source>
</evidence>
<dbReference type="PRINTS" id="PR00756">
    <property type="entry name" value="ALADIPTASE"/>
</dbReference>
<evidence type="ECO:0000256" key="5">
    <source>
        <dbReference type="ARBA" id="ARBA00022670"/>
    </source>
</evidence>
<dbReference type="GO" id="GO:0098552">
    <property type="term" value="C:side of membrane"/>
    <property type="evidence" value="ECO:0007669"/>
    <property type="project" value="UniProtKB-KW"/>
</dbReference>
<dbReference type="GO" id="GO:0008270">
    <property type="term" value="F:zinc ion binding"/>
    <property type="evidence" value="ECO:0007669"/>
    <property type="project" value="InterPro"/>
</dbReference>
<comment type="cofactor">
    <cofactor evidence="1">
        <name>Zn(2+)</name>
        <dbReference type="ChEBI" id="CHEBI:29105"/>
    </cofactor>
</comment>
<dbReference type="GO" id="GO:0042277">
    <property type="term" value="F:peptide binding"/>
    <property type="evidence" value="ECO:0007669"/>
    <property type="project" value="TreeGrafter"/>
</dbReference>
<keyword evidence="9" id="KW-0482">Metalloprotease</keyword>
<evidence type="ECO:0000256" key="7">
    <source>
        <dbReference type="ARBA" id="ARBA00022801"/>
    </source>
</evidence>
<keyword evidence="10" id="KW-0449">Lipoprotein</keyword>
<keyword evidence="4" id="KW-0336">GPI-anchor</keyword>
<keyword evidence="7" id="KW-0378">Hydrolase</keyword>
<dbReference type="InterPro" id="IPR001930">
    <property type="entry name" value="Peptidase_M1"/>
</dbReference>
<evidence type="ECO:0000256" key="4">
    <source>
        <dbReference type="ARBA" id="ARBA00022622"/>
    </source>
</evidence>